<comment type="function">
    <text evidence="4">May be involved in protection from oxidative damage.</text>
</comment>
<evidence type="ECO:0000313" key="8">
    <source>
        <dbReference type="EMBL" id="RFU29121.1"/>
    </source>
</evidence>
<dbReference type="PANTHER" id="PTHR23354">
    <property type="entry name" value="NUCLEOLAR PROTEIN 7/ESTROGEN RECEPTOR COACTIVATOR-RELATED"/>
    <property type="match status" value="1"/>
</dbReference>
<comment type="subcellular location">
    <subcellularLocation>
        <location evidence="1">Mitochondrion</location>
    </subcellularLocation>
</comment>
<dbReference type="OrthoDB" id="26679at2759"/>
<gene>
    <name evidence="8" type="ORF">B7463_g7218</name>
</gene>
<protein>
    <recommendedName>
        <fullName evidence="5">Oxidation resistance protein 1</fullName>
    </recommendedName>
</protein>
<evidence type="ECO:0000256" key="6">
    <source>
        <dbReference type="SAM" id="MobiDB-lite"/>
    </source>
</evidence>
<dbReference type="OMA" id="MPSVMPW"/>
<evidence type="ECO:0000256" key="3">
    <source>
        <dbReference type="ARBA" id="ARBA00023128"/>
    </source>
</evidence>
<feature type="compositionally biased region" description="Polar residues" evidence="6">
    <location>
        <begin position="217"/>
        <end position="237"/>
    </location>
</feature>
<dbReference type="SMART" id="SM00584">
    <property type="entry name" value="TLDc"/>
    <property type="match status" value="1"/>
</dbReference>
<feature type="region of interest" description="Disordered" evidence="6">
    <location>
        <begin position="46"/>
        <end position="90"/>
    </location>
</feature>
<evidence type="ECO:0000256" key="1">
    <source>
        <dbReference type="ARBA" id="ARBA00004173"/>
    </source>
</evidence>
<dbReference type="GO" id="GO:0005634">
    <property type="term" value="C:nucleus"/>
    <property type="evidence" value="ECO:0007669"/>
    <property type="project" value="TreeGrafter"/>
</dbReference>
<dbReference type="AlphaFoldDB" id="A0A3E2H774"/>
<proteinExistence type="inferred from homology"/>
<feature type="non-terminal residue" evidence="8">
    <location>
        <position position="1"/>
    </location>
</feature>
<name>A0A3E2H774_SCYLI</name>
<sequence length="335" mass="36064">MSSHDEAMDTPTSSSGAASPPPSMSSSFHIPTTVSHAVSGLLRRFSSDSQGNLQKSTSTSRYSGLSEARSGVTDGVYTPPHRTASPFQPPPLYPLNLKGYRESTAQSAQLLSKALAEEIRLLVPPRLQLCEEWNLVYSLDQDGVSLGTLYKKCDELRGLRNGYVLVVRDGEGGLFGAYLTDAPHPSPHYFGTGECFLWRASILSANSTDNLPLPPSADTTNLQRSTTLSTSSISNGNLAPPPPKSPGLGTGASTPERIRFKAFPYSGINDYMMLCEPTFLSVGGGDGHYGLWLDDSFEKGISSMCLTFGNEPLSDEGEKFEILGVEVWTIGNMPR</sequence>
<feature type="region of interest" description="Disordered" evidence="6">
    <location>
        <begin position="210"/>
        <end position="253"/>
    </location>
</feature>
<dbReference type="GO" id="GO:0006979">
    <property type="term" value="P:response to oxidative stress"/>
    <property type="evidence" value="ECO:0007669"/>
    <property type="project" value="TreeGrafter"/>
</dbReference>
<evidence type="ECO:0000259" key="7">
    <source>
        <dbReference type="PROSITE" id="PS51886"/>
    </source>
</evidence>
<dbReference type="STRING" id="5539.A0A3E2H774"/>
<feature type="domain" description="TLDc" evidence="7">
    <location>
        <begin position="109"/>
        <end position="331"/>
    </location>
</feature>
<comment type="caution">
    <text evidence="8">The sequence shown here is derived from an EMBL/GenBank/DDBJ whole genome shotgun (WGS) entry which is preliminary data.</text>
</comment>
<dbReference type="Pfam" id="PF07534">
    <property type="entry name" value="TLD"/>
    <property type="match status" value="2"/>
</dbReference>
<dbReference type="Proteomes" id="UP000258309">
    <property type="component" value="Unassembled WGS sequence"/>
</dbReference>
<organism evidence="8 9">
    <name type="scientific">Scytalidium lignicola</name>
    <name type="common">Hyphomycete</name>
    <dbReference type="NCBI Taxonomy" id="5539"/>
    <lineage>
        <taxon>Eukaryota</taxon>
        <taxon>Fungi</taxon>
        <taxon>Dikarya</taxon>
        <taxon>Ascomycota</taxon>
        <taxon>Pezizomycotina</taxon>
        <taxon>Leotiomycetes</taxon>
        <taxon>Leotiomycetes incertae sedis</taxon>
        <taxon>Scytalidium</taxon>
    </lineage>
</organism>
<accession>A0A3E2H774</accession>
<dbReference type="PROSITE" id="PS51886">
    <property type="entry name" value="TLDC"/>
    <property type="match status" value="1"/>
</dbReference>
<evidence type="ECO:0000313" key="9">
    <source>
        <dbReference type="Proteomes" id="UP000258309"/>
    </source>
</evidence>
<dbReference type="EMBL" id="NCSJ02000139">
    <property type="protein sequence ID" value="RFU29121.1"/>
    <property type="molecule type" value="Genomic_DNA"/>
</dbReference>
<comment type="similarity">
    <text evidence="2">Belongs to the OXR1 family.</text>
</comment>
<dbReference type="InterPro" id="IPR006571">
    <property type="entry name" value="TLDc_dom"/>
</dbReference>
<dbReference type="GO" id="GO:0005739">
    <property type="term" value="C:mitochondrion"/>
    <property type="evidence" value="ECO:0007669"/>
    <property type="project" value="UniProtKB-SubCell"/>
</dbReference>
<dbReference type="PANTHER" id="PTHR23354:SF62">
    <property type="entry name" value="MUSTARD, ISOFORM V"/>
    <property type="match status" value="1"/>
</dbReference>
<evidence type="ECO:0000256" key="4">
    <source>
        <dbReference type="ARBA" id="ARBA00037112"/>
    </source>
</evidence>
<feature type="region of interest" description="Disordered" evidence="6">
    <location>
        <begin position="1"/>
        <end position="30"/>
    </location>
</feature>
<keyword evidence="9" id="KW-1185">Reference proteome</keyword>
<evidence type="ECO:0000256" key="2">
    <source>
        <dbReference type="ARBA" id="ARBA00009540"/>
    </source>
</evidence>
<feature type="non-terminal residue" evidence="8">
    <location>
        <position position="335"/>
    </location>
</feature>
<reference evidence="8 9" key="1">
    <citation type="submission" date="2018-05" db="EMBL/GenBank/DDBJ databases">
        <title>Draft genome sequence of Scytalidium lignicola DSM 105466, a ubiquitous saprotrophic fungus.</title>
        <authorList>
            <person name="Buettner E."/>
            <person name="Gebauer A.M."/>
            <person name="Hofrichter M."/>
            <person name="Liers C."/>
            <person name="Kellner H."/>
        </authorList>
    </citation>
    <scope>NUCLEOTIDE SEQUENCE [LARGE SCALE GENOMIC DNA]</scope>
    <source>
        <strain evidence="8 9">DSM 105466</strain>
    </source>
</reference>
<feature type="compositionally biased region" description="Polar residues" evidence="6">
    <location>
        <begin position="47"/>
        <end position="63"/>
    </location>
</feature>
<evidence type="ECO:0000256" key="5">
    <source>
        <dbReference type="ARBA" id="ARBA00040604"/>
    </source>
</evidence>
<keyword evidence="3" id="KW-0496">Mitochondrion</keyword>